<dbReference type="PANTHER" id="PTHR21193:SF3">
    <property type="entry name" value="OXIDOREDUCTASE-LIKE DOMAIN-CONTAINING PROTEIN 1"/>
    <property type="match status" value="1"/>
</dbReference>
<dbReference type="PANTHER" id="PTHR21193">
    <property type="entry name" value="OXIDOREDUCTASE-LIKE DOMAIN-CONTAINING PROTEIN 1"/>
    <property type="match status" value="1"/>
</dbReference>
<dbReference type="InterPro" id="IPR019180">
    <property type="entry name" value="Oxidoreductase-like_N"/>
</dbReference>
<evidence type="ECO:0000256" key="1">
    <source>
        <dbReference type="SAM" id="MobiDB-lite"/>
    </source>
</evidence>
<dbReference type="KEGG" id="mde:101888957"/>
<name>A0A1I8NFN7_MUSDO</name>
<dbReference type="eggNOG" id="ENOG502S8KH">
    <property type="taxonomic scope" value="Eukaryota"/>
</dbReference>
<evidence type="ECO:0000313" key="3">
    <source>
        <dbReference type="EnsemblMetazoa" id="MDOA014675-PA"/>
    </source>
</evidence>
<proteinExistence type="predicted"/>
<dbReference type="OrthoDB" id="10064411at2759"/>
<protein>
    <recommendedName>
        <fullName evidence="2">Oxidoreductase-like domain-containing protein</fullName>
    </recommendedName>
</protein>
<reference evidence="3" key="1">
    <citation type="submission" date="2020-05" db="UniProtKB">
        <authorList>
            <consortium name="EnsemblMetazoa"/>
        </authorList>
    </citation>
    <scope>IDENTIFICATION</scope>
    <source>
        <strain evidence="3">Aabys</strain>
    </source>
</reference>
<organism evidence="3">
    <name type="scientific">Musca domestica</name>
    <name type="common">House fly</name>
    <dbReference type="NCBI Taxonomy" id="7370"/>
    <lineage>
        <taxon>Eukaryota</taxon>
        <taxon>Metazoa</taxon>
        <taxon>Ecdysozoa</taxon>
        <taxon>Arthropoda</taxon>
        <taxon>Hexapoda</taxon>
        <taxon>Insecta</taxon>
        <taxon>Pterygota</taxon>
        <taxon>Neoptera</taxon>
        <taxon>Endopterygota</taxon>
        <taxon>Diptera</taxon>
        <taxon>Brachycera</taxon>
        <taxon>Muscomorpha</taxon>
        <taxon>Muscoidea</taxon>
        <taxon>Muscidae</taxon>
        <taxon>Musca</taxon>
    </lineage>
</organism>
<dbReference type="RefSeq" id="XP_019893663.2">
    <property type="nucleotide sequence ID" value="XM_020038104.2"/>
</dbReference>
<evidence type="ECO:0000259" key="2">
    <source>
        <dbReference type="Pfam" id="PF09791"/>
    </source>
</evidence>
<gene>
    <name evidence="3" type="primary">101888957</name>
</gene>
<dbReference type="EnsemblMetazoa" id="MDOA014675-RA">
    <property type="protein sequence ID" value="MDOA014675-PA"/>
    <property type="gene ID" value="MDOA014675"/>
</dbReference>
<dbReference type="Pfam" id="PF09791">
    <property type="entry name" value="Oxidored-like"/>
    <property type="match status" value="1"/>
</dbReference>
<accession>A0A1I8NFN7</accession>
<dbReference type="VEuPathDB" id="VectorBase:MDOMA2_005196"/>
<feature type="compositionally biased region" description="Low complexity" evidence="1">
    <location>
        <begin position="154"/>
        <end position="176"/>
    </location>
</feature>
<feature type="region of interest" description="Disordered" evidence="1">
    <location>
        <begin position="145"/>
        <end position="176"/>
    </location>
</feature>
<sequence>MYPVFLTKSGFRNCLFLCAGKRVSAFATSATPSSSLLAPLKRYYTSDDSKSNGEGGDGGGGGADVSGGGGVVENIDGIKLPPEPTTCCMSGCANCVWIQYAESIAKLMDGNTERVRDLVLQKIEDPNLKMFLSIELKSIQYRMDMDKKSDVNEPSTSTSTPPSSTATSDTDNASKS</sequence>
<dbReference type="GO" id="GO:0005739">
    <property type="term" value="C:mitochondrion"/>
    <property type="evidence" value="ECO:0007669"/>
    <property type="project" value="TreeGrafter"/>
</dbReference>
<feature type="domain" description="Oxidoreductase-like" evidence="2">
    <location>
        <begin position="77"/>
        <end position="106"/>
    </location>
</feature>
<dbReference type="AlphaFoldDB" id="A0A1I8NFN7"/>
<dbReference type="VEuPathDB" id="VectorBase:MDOA014675"/>
<dbReference type="InterPro" id="IPR039251">
    <property type="entry name" value="OXLD1"/>
</dbReference>